<accession>A0ABW1D906</accession>
<dbReference type="Proteomes" id="UP001596058">
    <property type="component" value="Unassembled WGS sequence"/>
</dbReference>
<feature type="domain" description="Glycosyl transferase family 1" evidence="3">
    <location>
        <begin position="209"/>
        <end position="369"/>
    </location>
</feature>
<dbReference type="Gene3D" id="3.40.50.2000">
    <property type="entry name" value="Glycogen Phosphorylase B"/>
    <property type="match status" value="2"/>
</dbReference>
<proteinExistence type="predicted"/>
<dbReference type="SUPFAM" id="SSF53756">
    <property type="entry name" value="UDP-Glycosyltransferase/glycogen phosphorylase"/>
    <property type="match status" value="1"/>
</dbReference>
<dbReference type="InterPro" id="IPR001296">
    <property type="entry name" value="Glyco_trans_1"/>
</dbReference>
<dbReference type="EMBL" id="JBHSPA010000094">
    <property type="protein sequence ID" value="MFC5833541.1"/>
    <property type="molecule type" value="Genomic_DNA"/>
</dbReference>
<keyword evidence="1 5" id="KW-0328">Glycosyltransferase</keyword>
<dbReference type="PANTHER" id="PTHR12526:SF635">
    <property type="entry name" value="GLYCOSYL TRANSFERASE GROUP 1"/>
    <property type="match status" value="1"/>
</dbReference>
<name>A0ABW1D906_9ACTN</name>
<gene>
    <name evidence="5" type="ORF">ACFPZ3_57690</name>
</gene>
<sequence>MKIALVSEHASPLATLGGEDAGGQNVYVSALAVELGRQGHEITVYTRRDSAGLPDRMYLTEAVAVEHLRAGPERMITKDLLLPHMPEFGAELRQRWRIDPPHVVHSHFWMSGIAALAATAGINIPIVHTFHALGIVKRRHQGENDRSPKERIRLERNIGRSVELVAATCTDEVNELIGLGIPRDRIRVVPCGVDIATFTPDGPALPRGKAVRLLYLGRLVERKRIDTIVRALPGIADAELIIAGGPPAAQLTDDANVRRLRLIAEKCGVQDQVLFLGNVAHVDVPKLIRSADLVVNVPPYEPFGMVPVEAMACGVPVVVSPIGGHLDTVVDGKTGIYVSGDQPEELARRITDLLDEPARYHELASQAAERTRALYSWGRVAKEMLRVYRHAMSATMRIAG</sequence>
<reference evidence="6" key="1">
    <citation type="journal article" date="2019" name="Int. J. Syst. Evol. Microbiol.">
        <title>The Global Catalogue of Microorganisms (GCM) 10K type strain sequencing project: providing services to taxonomists for standard genome sequencing and annotation.</title>
        <authorList>
            <consortium name="The Broad Institute Genomics Platform"/>
            <consortium name="The Broad Institute Genome Sequencing Center for Infectious Disease"/>
            <person name="Wu L."/>
            <person name="Ma J."/>
        </authorList>
    </citation>
    <scope>NUCLEOTIDE SEQUENCE [LARGE SCALE GENOMIC DNA]</scope>
    <source>
        <strain evidence="6">CCUG 53903</strain>
    </source>
</reference>
<dbReference type="PANTHER" id="PTHR12526">
    <property type="entry name" value="GLYCOSYLTRANSFERASE"/>
    <property type="match status" value="1"/>
</dbReference>
<dbReference type="InterPro" id="IPR028098">
    <property type="entry name" value="Glyco_trans_4-like_N"/>
</dbReference>
<feature type="domain" description="Glycosyltransferase subfamily 4-like N-terminal" evidence="4">
    <location>
        <begin position="22"/>
        <end position="196"/>
    </location>
</feature>
<organism evidence="5 6">
    <name type="scientific">Nonomuraea insulae</name>
    <dbReference type="NCBI Taxonomy" id="1616787"/>
    <lineage>
        <taxon>Bacteria</taxon>
        <taxon>Bacillati</taxon>
        <taxon>Actinomycetota</taxon>
        <taxon>Actinomycetes</taxon>
        <taxon>Streptosporangiales</taxon>
        <taxon>Streptosporangiaceae</taxon>
        <taxon>Nonomuraea</taxon>
    </lineage>
</organism>
<evidence type="ECO:0000259" key="3">
    <source>
        <dbReference type="Pfam" id="PF00534"/>
    </source>
</evidence>
<evidence type="ECO:0000259" key="4">
    <source>
        <dbReference type="Pfam" id="PF13439"/>
    </source>
</evidence>
<comment type="caution">
    <text evidence="5">The sequence shown here is derived from an EMBL/GenBank/DDBJ whole genome shotgun (WGS) entry which is preliminary data.</text>
</comment>
<dbReference type="RefSeq" id="WP_379522967.1">
    <property type="nucleotide sequence ID" value="NZ_JBHSPA010000094.1"/>
</dbReference>
<keyword evidence="2 5" id="KW-0808">Transferase</keyword>
<dbReference type="EC" id="2.4.-.-" evidence="5"/>
<evidence type="ECO:0000256" key="1">
    <source>
        <dbReference type="ARBA" id="ARBA00022676"/>
    </source>
</evidence>
<keyword evidence="6" id="KW-1185">Reference proteome</keyword>
<evidence type="ECO:0000256" key="2">
    <source>
        <dbReference type="ARBA" id="ARBA00022679"/>
    </source>
</evidence>
<evidence type="ECO:0000313" key="6">
    <source>
        <dbReference type="Proteomes" id="UP001596058"/>
    </source>
</evidence>
<dbReference type="GO" id="GO:0016757">
    <property type="term" value="F:glycosyltransferase activity"/>
    <property type="evidence" value="ECO:0007669"/>
    <property type="project" value="UniProtKB-KW"/>
</dbReference>
<protein>
    <submittedName>
        <fullName evidence="5">Glycosyltransferase</fullName>
        <ecNumber evidence="5">2.4.-.-</ecNumber>
    </submittedName>
</protein>
<dbReference type="Pfam" id="PF00534">
    <property type="entry name" value="Glycos_transf_1"/>
    <property type="match status" value="1"/>
</dbReference>
<dbReference type="Pfam" id="PF13439">
    <property type="entry name" value="Glyco_transf_4"/>
    <property type="match status" value="1"/>
</dbReference>
<evidence type="ECO:0000313" key="5">
    <source>
        <dbReference type="EMBL" id="MFC5833541.1"/>
    </source>
</evidence>